<evidence type="ECO:0000256" key="3">
    <source>
        <dbReference type="PROSITE-ProRule" id="PRU00339"/>
    </source>
</evidence>
<reference evidence="4 5" key="1">
    <citation type="submission" date="2020-08" db="EMBL/GenBank/DDBJ databases">
        <title>Genomic Encyclopedia of Type Strains, Phase IV (KMG-IV): sequencing the most valuable type-strain genomes for metagenomic binning, comparative biology and taxonomic classification.</title>
        <authorList>
            <person name="Goeker M."/>
        </authorList>
    </citation>
    <scope>NUCLEOTIDE SEQUENCE [LARGE SCALE GENOMIC DNA]</scope>
    <source>
        <strain evidence="4 5">DSM 12251</strain>
    </source>
</reference>
<feature type="repeat" description="TPR" evidence="3">
    <location>
        <begin position="107"/>
        <end position="140"/>
    </location>
</feature>
<keyword evidence="5" id="KW-1185">Reference proteome</keyword>
<keyword evidence="2 3" id="KW-0802">TPR repeat</keyword>
<dbReference type="InterPro" id="IPR013105">
    <property type="entry name" value="TPR_2"/>
</dbReference>
<dbReference type="PROSITE" id="PS50005">
    <property type="entry name" value="TPR"/>
    <property type="match status" value="1"/>
</dbReference>
<evidence type="ECO:0000313" key="4">
    <source>
        <dbReference type="EMBL" id="MBB5039391.1"/>
    </source>
</evidence>
<accession>A0A7W7YNF4</accession>
<dbReference type="EMBL" id="JACHIF010000008">
    <property type="protein sequence ID" value="MBB5039391.1"/>
    <property type="molecule type" value="Genomic_DNA"/>
</dbReference>
<proteinExistence type="predicted"/>
<dbReference type="Proteomes" id="UP000534294">
    <property type="component" value="Unassembled WGS sequence"/>
</dbReference>
<dbReference type="AlphaFoldDB" id="A0A7W7YNF4"/>
<dbReference type="PROSITE" id="PS50293">
    <property type="entry name" value="TPR_REGION"/>
    <property type="match status" value="1"/>
</dbReference>
<dbReference type="InterPro" id="IPR019734">
    <property type="entry name" value="TPR_rpt"/>
</dbReference>
<dbReference type="SMART" id="SM00028">
    <property type="entry name" value="TPR"/>
    <property type="match status" value="1"/>
</dbReference>
<organism evidence="4 5">
    <name type="scientific">Prosthecobacter dejongeii</name>
    <dbReference type="NCBI Taxonomy" id="48465"/>
    <lineage>
        <taxon>Bacteria</taxon>
        <taxon>Pseudomonadati</taxon>
        <taxon>Verrucomicrobiota</taxon>
        <taxon>Verrucomicrobiia</taxon>
        <taxon>Verrucomicrobiales</taxon>
        <taxon>Verrucomicrobiaceae</taxon>
        <taxon>Prosthecobacter</taxon>
    </lineage>
</organism>
<name>A0A7W7YNF4_9BACT</name>
<comment type="caution">
    <text evidence="4">The sequence shown here is derived from an EMBL/GenBank/DDBJ whole genome shotgun (WGS) entry which is preliminary data.</text>
</comment>
<evidence type="ECO:0000256" key="1">
    <source>
        <dbReference type="ARBA" id="ARBA00022737"/>
    </source>
</evidence>
<keyword evidence="1" id="KW-0677">Repeat</keyword>
<protein>
    <submittedName>
        <fullName evidence="4">Tetratricopeptide (TPR) repeat protein</fullName>
    </submittedName>
</protein>
<evidence type="ECO:0000313" key="5">
    <source>
        <dbReference type="Proteomes" id="UP000534294"/>
    </source>
</evidence>
<dbReference type="InterPro" id="IPR011990">
    <property type="entry name" value="TPR-like_helical_dom_sf"/>
</dbReference>
<dbReference type="Pfam" id="PF07719">
    <property type="entry name" value="TPR_2"/>
    <property type="match status" value="1"/>
</dbReference>
<evidence type="ECO:0000256" key="2">
    <source>
        <dbReference type="ARBA" id="ARBA00022803"/>
    </source>
</evidence>
<sequence>MSLPMLKWAVMGLLLIQNAFGCLWDKDTLDAERARFPGIGVLISGSFARHSKEFHQWRIQQREKDIASDQSLPIHLDDLAVSQHKLGDHQAAIQTMLRKDKLIPGLYETYSNLGTFYIYTGDLKEALRYIDKALAINANAHFGREKYQKWLVEWILETRATPPEPEGPSEIGYGGIPGFASFVARMEAGGMPASRTQSLTLSTKQRADAIRGVTGMIFFADYDNPLLQEALGDLLIAGDIRDNAANLASLCYMHAALKAPNETEKARLMKKCELSGRVSYGFDLKKVETSLKTALKKGAEYQESVRQDEVKWIAEGHDASAEFQKKYLVPSSPEVK</sequence>
<dbReference type="Gene3D" id="1.25.40.10">
    <property type="entry name" value="Tetratricopeptide repeat domain"/>
    <property type="match status" value="1"/>
</dbReference>
<dbReference type="SUPFAM" id="SSF48452">
    <property type="entry name" value="TPR-like"/>
    <property type="match status" value="1"/>
</dbReference>
<gene>
    <name evidence="4" type="ORF">HNQ64_003663</name>
</gene>